<dbReference type="GO" id="GO:0008713">
    <property type="term" value="F:ADP-heptose-lipopolysaccharide heptosyltransferase activity"/>
    <property type="evidence" value="ECO:0007669"/>
    <property type="project" value="TreeGrafter"/>
</dbReference>
<dbReference type="EMBL" id="QZJW01000043">
    <property type="protein sequence ID" value="RJO60640.1"/>
    <property type="molecule type" value="Genomic_DNA"/>
</dbReference>
<dbReference type="InterPro" id="IPR051199">
    <property type="entry name" value="LPS_LOS_Heptosyltrfase"/>
</dbReference>
<evidence type="ECO:0000256" key="2">
    <source>
        <dbReference type="ARBA" id="ARBA00022679"/>
    </source>
</evidence>
<name>A0A419DC77_9BACT</name>
<organism evidence="3 4">
    <name type="scientific">candidate division WS5 bacterium</name>
    <dbReference type="NCBI Taxonomy" id="2093353"/>
    <lineage>
        <taxon>Bacteria</taxon>
        <taxon>candidate division WS5</taxon>
    </lineage>
</organism>
<dbReference type="PANTHER" id="PTHR30160:SF1">
    <property type="entry name" value="LIPOPOLYSACCHARIDE 1,2-N-ACETYLGLUCOSAMINETRANSFERASE-RELATED"/>
    <property type="match status" value="1"/>
</dbReference>
<evidence type="ECO:0000256" key="1">
    <source>
        <dbReference type="ARBA" id="ARBA00022676"/>
    </source>
</evidence>
<dbReference type="GO" id="GO:0009244">
    <property type="term" value="P:lipopolysaccharide core region biosynthetic process"/>
    <property type="evidence" value="ECO:0007669"/>
    <property type="project" value="TreeGrafter"/>
</dbReference>
<gene>
    <name evidence="3" type="ORF">C4544_04840</name>
</gene>
<evidence type="ECO:0000313" key="3">
    <source>
        <dbReference type="EMBL" id="RJO60640.1"/>
    </source>
</evidence>
<evidence type="ECO:0000313" key="4">
    <source>
        <dbReference type="Proteomes" id="UP000285655"/>
    </source>
</evidence>
<dbReference type="SUPFAM" id="SSF53756">
    <property type="entry name" value="UDP-Glycosyltransferase/glycogen phosphorylase"/>
    <property type="match status" value="1"/>
</dbReference>
<reference evidence="3 4" key="1">
    <citation type="journal article" date="2017" name="ISME J.">
        <title>Energy and carbon metabolisms in a deep terrestrial subsurface fluid microbial community.</title>
        <authorList>
            <person name="Momper L."/>
            <person name="Jungbluth S.P."/>
            <person name="Lee M.D."/>
            <person name="Amend J.P."/>
        </authorList>
    </citation>
    <scope>NUCLEOTIDE SEQUENCE [LARGE SCALE GENOMIC DNA]</scope>
    <source>
        <strain evidence="3">SURF_29</strain>
    </source>
</reference>
<accession>A0A419DC77</accession>
<dbReference type="Pfam" id="PF01075">
    <property type="entry name" value="Glyco_transf_9"/>
    <property type="match status" value="1"/>
</dbReference>
<keyword evidence="1" id="KW-0328">Glycosyltransferase</keyword>
<keyword evidence="2 3" id="KW-0808">Transferase</keyword>
<proteinExistence type="predicted"/>
<dbReference type="Proteomes" id="UP000285655">
    <property type="component" value="Unassembled WGS sequence"/>
</dbReference>
<dbReference type="GO" id="GO:0005829">
    <property type="term" value="C:cytosol"/>
    <property type="evidence" value="ECO:0007669"/>
    <property type="project" value="TreeGrafter"/>
</dbReference>
<sequence>MKPSLVRYIDKNLGRPICFLLTLHRRVISLFKEDDISNKKVSKILFIKLVEQGSTVLAYSALKRAVKMVGKENVYFAVFKENRFILDILDIIPPSNVFEIDFKNVQKFAYSAMKTICRIRKEKIDAVIDMEFFSRASAILAYLSGASKRVGLHLFTCEGPYRGDLLNYKLLYNPYMHTARFFLSLVEALNHTPSKKCPMIFKVSEELSSLPAFSPSEEEKKQLIGKIEKLKKKKLNRPMLILNPNASDILPIRKWKEENFVKLGKMLLEEFPDAAIIITGAPKEREKAEIIASQIGNAVSLAGHTTLRELLVLYCICDVLITNDSGPAHFSTLTPIKSVILFGPETPLLYGPISNNTTVIAPDLVCSPCVNVFNHRDTPCEVGTCLKGISPEEVFRKVKGLLSAV</sequence>
<comment type="caution">
    <text evidence="3">The sequence shown here is derived from an EMBL/GenBank/DDBJ whole genome shotgun (WGS) entry which is preliminary data.</text>
</comment>
<dbReference type="PANTHER" id="PTHR30160">
    <property type="entry name" value="TETRAACYLDISACCHARIDE 4'-KINASE-RELATED"/>
    <property type="match status" value="1"/>
</dbReference>
<dbReference type="Gene3D" id="3.40.50.2000">
    <property type="entry name" value="Glycogen Phosphorylase B"/>
    <property type="match status" value="2"/>
</dbReference>
<protein>
    <submittedName>
        <fullName evidence="3">Glycosyltransferase family 9 protein</fullName>
    </submittedName>
</protein>
<dbReference type="InterPro" id="IPR002201">
    <property type="entry name" value="Glyco_trans_9"/>
</dbReference>
<dbReference type="AlphaFoldDB" id="A0A419DC77"/>
<dbReference type="CDD" id="cd03789">
    <property type="entry name" value="GT9_LPS_heptosyltransferase"/>
    <property type="match status" value="1"/>
</dbReference>